<feature type="compositionally biased region" description="Low complexity" evidence="1">
    <location>
        <begin position="806"/>
        <end position="822"/>
    </location>
</feature>
<feature type="transmembrane region" description="Helical" evidence="2">
    <location>
        <begin position="375"/>
        <end position="392"/>
    </location>
</feature>
<feature type="transmembrane region" description="Helical" evidence="2">
    <location>
        <begin position="312"/>
        <end position="334"/>
    </location>
</feature>
<feature type="transmembrane region" description="Helical" evidence="2">
    <location>
        <begin position="226"/>
        <end position="252"/>
    </location>
</feature>
<keyword evidence="4" id="KW-1185">Reference proteome</keyword>
<accession>A0A160P0D3</accession>
<protein>
    <submittedName>
        <fullName evidence="3">Integral membrane protein</fullName>
    </submittedName>
</protein>
<dbReference type="InterPro" id="IPR018580">
    <property type="entry name" value="Uncharacterised_YfhO"/>
</dbReference>
<dbReference type="AlphaFoldDB" id="A0A160P0D3"/>
<organism evidence="3 4">
    <name type="scientific">Streptomyces laurentii</name>
    <dbReference type="NCBI Taxonomy" id="39478"/>
    <lineage>
        <taxon>Bacteria</taxon>
        <taxon>Bacillati</taxon>
        <taxon>Actinomycetota</taxon>
        <taxon>Actinomycetes</taxon>
        <taxon>Kitasatosporales</taxon>
        <taxon>Streptomycetaceae</taxon>
        <taxon>Streptomyces</taxon>
    </lineage>
</organism>
<evidence type="ECO:0000256" key="2">
    <source>
        <dbReference type="SAM" id="Phobius"/>
    </source>
</evidence>
<dbReference type="PANTHER" id="PTHR38454:SF1">
    <property type="entry name" value="INTEGRAL MEMBRANE PROTEIN"/>
    <property type="match status" value="1"/>
</dbReference>
<reference evidence="3 4" key="1">
    <citation type="journal article" date="2016" name="Genome Announc.">
        <title>Complete Genome Sequence of Thiostrepton-Producing Streptomyces laurentii ATCC 31255.</title>
        <authorList>
            <person name="Doi K."/>
            <person name="Fujino Y."/>
            <person name="Nagayoshi Y."/>
            <person name="Ohshima T."/>
            <person name="Ogata S."/>
        </authorList>
    </citation>
    <scope>NUCLEOTIDE SEQUENCE [LARGE SCALE GENOMIC DNA]</scope>
    <source>
        <strain evidence="3 4">ATCC 31255</strain>
    </source>
</reference>
<feature type="transmembrane region" description="Helical" evidence="2">
    <location>
        <begin position="259"/>
        <end position="282"/>
    </location>
</feature>
<keyword evidence="2" id="KW-1133">Transmembrane helix</keyword>
<sequence length="822" mass="85398">MKIRIPLTGRDARGGRGAGPGFGARGRVPLCAGLLTVLAVCAGDAVATTFPFGRHHRSVNDLANQFLPFHARLWDLLHGRADGGVLLNWQSGWGTSFLPDLGTYLTSPFAPLVALAPRADLEYALYAVTLLKMATAAAAMAYVLPRLIPPAQGPAAGPAGEAGTRAGWQRWGAGLLGAAYGLCGWAILEAVYNPMWLDGLIAFPLLCLVGGVWVRERRRPLLGPLVVALCWTANFYTAYMATLGAALVLLVLAPDRRVVLRGAATVLLGIGLAAPVLVPVFLGTRWAYPGLVREFAPAGGADLAARLLPATYGFSTPALFVATLVPVLAASLVFRRRWRWPCLVAGVALSLQWTPTHLVWHVFTTPNGSPYRQTFVLAGVLVIAAWAALADGLPDRRSLLGGAALVAALALAALGSGEATVVGWALFAAGLLSVFVLPYTSAGGVSRTYARVAVLALLPAVLVAQAAATTAWGDKERLARLDDYRPWNAADTRRAAALADADGWPAYRTDSGRPQVTGNEPMSVGGQGGAYYSSLTPDVLTRTMAALGAGWTSRGRNLQSLDNPVTDALFAVGARWRDGAVVRTGPVPPLVTVRPAGPAPRFGASPFRNQELLLGARVYEPPDPATGACRVGTEVFLWAPDRTGPARLGTRTVELRGGLPKRRAALTSLGVQRVAGPRVEGGGPGGQVACLDHARLRAAVTALRATAPTAVEVTGTGVRATLRPGTTGTLVLSAPRIPGWTCGGRPAGAYAGLVAAPADPAATSLTCSFRPPGLRAGLAAAGASLLLLTAWVVAYRRGRRGDRTGDAAPEASPEPEAAGSAA</sequence>
<evidence type="ECO:0000313" key="4">
    <source>
        <dbReference type="Proteomes" id="UP000217676"/>
    </source>
</evidence>
<feature type="transmembrane region" description="Helical" evidence="2">
    <location>
        <begin position="341"/>
        <end position="363"/>
    </location>
</feature>
<name>A0A160P0D3_STRLU</name>
<feature type="transmembrane region" description="Helical" evidence="2">
    <location>
        <begin position="123"/>
        <end position="148"/>
    </location>
</feature>
<dbReference type="KEGG" id="slau:SLA_2836"/>
<feature type="transmembrane region" description="Helical" evidence="2">
    <location>
        <begin position="452"/>
        <end position="472"/>
    </location>
</feature>
<dbReference type="Pfam" id="PF09586">
    <property type="entry name" value="YfhO"/>
    <property type="match status" value="1"/>
</dbReference>
<feature type="transmembrane region" description="Helical" evidence="2">
    <location>
        <begin position="774"/>
        <end position="794"/>
    </location>
</feature>
<feature type="transmembrane region" description="Helical" evidence="2">
    <location>
        <begin position="195"/>
        <end position="214"/>
    </location>
</feature>
<feature type="transmembrane region" description="Helical" evidence="2">
    <location>
        <begin position="399"/>
        <end position="415"/>
    </location>
</feature>
<gene>
    <name evidence="3" type="ORF">SLA_2836</name>
</gene>
<dbReference type="Proteomes" id="UP000217676">
    <property type="component" value="Chromosome"/>
</dbReference>
<evidence type="ECO:0000313" key="3">
    <source>
        <dbReference type="EMBL" id="BAU83753.1"/>
    </source>
</evidence>
<feature type="transmembrane region" description="Helical" evidence="2">
    <location>
        <begin position="421"/>
        <end position="440"/>
    </location>
</feature>
<keyword evidence="2" id="KW-0812">Transmembrane</keyword>
<feature type="transmembrane region" description="Helical" evidence="2">
    <location>
        <begin position="168"/>
        <end position="188"/>
    </location>
</feature>
<evidence type="ECO:0000256" key="1">
    <source>
        <dbReference type="SAM" id="MobiDB-lite"/>
    </source>
</evidence>
<proteinExistence type="predicted"/>
<dbReference type="PANTHER" id="PTHR38454">
    <property type="entry name" value="INTEGRAL MEMBRANE PROTEIN-RELATED"/>
    <property type="match status" value="1"/>
</dbReference>
<feature type="region of interest" description="Disordered" evidence="1">
    <location>
        <begin position="801"/>
        <end position="822"/>
    </location>
</feature>
<keyword evidence="2" id="KW-0472">Membrane</keyword>
<dbReference type="EMBL" id="AP017424">
    <property type="protein sequence ID" value="BAU83753.1"/>
    <property type="molecule type" value="Genomic_DNA"/>
</dbReference>